<dbReference type="Proteomes" id="UP001060215">
    <property type="component" value="Chromosome 5"/>
</dbReference>
<organism evidence="1 2">
    <name type="scientific">Camellia lanceoleosa</name>
    <dbReference type="NCBI Taxonomy" id="1840588"/>
    <lineage>
        <taxon>Eukaryota</taxon>
        <taxon>Viridiplantae</taxon>
        <taxon>Streptophyta</taxon>
        <taxon>Embryophyta</taxon>
        <taxon>Tracheophyta</taxon>
        <taxon>Spermatophyta</taxon>
        <taxon>Magnoliopsida</taxon>
        <taxon>eudicotyledons</taxon>
        <taxon>Gunneridae</taxon>
        <taxon>Pentapetalae</taxon>
        <taxon>asterids</taxon>
        <taxon>Ericales</taxon>
        <taxon>Theaceae</taxon>
        <taxon>Camellia</taxon>
    </lineage>
</organism>
<comment type="caution">
    <text evidence="1">The sequence shown here is derived from an EMBL/GenBank/DDBJ whole genome shotgun (WGS) entry which is preliminary data.</text>
</comment>
<accession>A0ACC0HFN5</accession>
<evidence type="ECO:0000313" key="2">
    <source>
        <dbReference type="Proteomes" id="UP001060215"/>
    </source>
</evidence>
<gene>
    <name evidence="1" type="ORF">LOK49_LG06G02358</name>
</gene>
<evidence type="ECO:0000313" key="1">
    <source>
        <dbReference type="EMBL" id="KAI8011458.1"/>
    </source>
</evidence>
<reference evidence="1 2" key="1">
    <citation type="journal article" date="2022" name="Plant J.">
        <title>Chromosome-level genome of Camellia lanceoleosa provides a valuable resource for understanding genome evolution and self-incompatibility.</title>
        <authorList>
            <person name="Gong W."/>
            <person name="Xiao S."/>
            <person name="Wang L."/>
            <person name="Liao Z."/>
            <person name="Chang Y."/>
            <person name="Mo W."/>
            <person name="Hu G."/>
            <person name="Li W."/>
            <person name="Zhao G."/>
            <person name="Zhu H."/>
            <person name="Hu X."/>
            <person name="Ji K."/>
            <person name="Xiang X."/>
            <person name="Song Q."/>
            <person name="Yuan D."/>
            <person name="Jin S."/>
            <person name="Zhang L."/>
        </authorList>
    </citation>
    <scope>NUCLEOTIDE SEQUENCE [LARGE SCALE GENOMIC DNA]</scope>
    <source>
        <strain evidence="1">SQ_2022a</strain>
    </source>
</reference>
<protein>
    <submittedName>
        <fullName evidence="1">Uncharacterized protein</fullName>
    </submittedName>
</protein>
<proteinExistence type="predicted"/>
<name>A0ACC0HFN5_9ERIC</name>
<keyword evidence="2" id="KW-1185">Reference proteome</keyword>
<sequence>MLKPIVPSISSTGIGPFLFLFATTANLALSIMIVTTPNPLPYHISPVPVGEDAAIPEEEAICKFCFKVLGEENVLKTNCRCNNALVHEQCTADWSRVKGNNNCDVCGQVVQNLPVILLWASTYDSVDRQEFNNKSLFSRLKR</sequence>
<dbReference type="EMBL" id="CM045762">
    <property type="protein sequence ID" value="KAI8011458.1"/>
    <property type="molecule type" value="Genomic_DNA"/>
</dbReference>